<proteinExistence type="predicted"/>
<sequence length="77" mass="8669">MTAGGGMSRRWSGVGGRRGADAARMRPDGGGLSRDLRRRSWPAIPPYPQERKRHAQSTRGVFLFSGRARDHARRRRP</sequence>
<feature type="compositionally biased region" description="Basic and acidic residues" evidence="1">
    <location>
        <begin position="18"/>
        <end position="27"/>
    </location>
</feature>
<accession>A0AAW9CY01</accession>
<evidence type="ECO:0000313" key="3">
    <source>
        <dbReference type="Proteomes" id="UP001272137"/>
    </source>
</evidence>
<evidence type="ECO:0000256" key="1">
    <source>
        <dbReference type="SAM" id="MobiDB-lite"/>
    </source>
</evidence>
<name>A0AAW9CY01_BURTH</name>
<dbReference type="AlphaFoldDB" id="A0AAW9CY01"/>
<dbReference type="EMBL" id="QXCT01000002">
    <property type="protein sequence ID" value="MDW9253938.1"/>
    <property type="molecule type" value="Genomic_DNA"/>
</dbReference>
<reference evidence="2" key="1">
    <citation type="submission" date="2018-08" db="EMBL/GenBank/DDBJ databases">
        <title>Identification of Burkholderia cepacia strains that express a Burkholderia pseudomallei-like capsular polysaccharide.</title>
        <authorList>
            <person name="Burtnick M.N."/>
            <person name="Vongsouvath M."/>
            <person name="Newton P."/>
            <person name="Wuthiekanun V."/>
            <person name="Limmathurotsakul D."/>
            <person name="Brett P.J."/>
            <person name="Chantratita N."/>
            <person name="Dance D.A."/>
        </authorList>
    </citation>
    <scope>NUCLEOTIDE SEQUENCE</scope>
    <source>
        <strain evidence="2">SBXCC001</strain>
    </source>
</reference>
<protein>
    <submittedName>
        <fullName evidence="2">Uncharacterized protein</fullName>
    </submittedName>
</protein>
<feature type="region of interest" description="Disordered" evidence="1">
    <location>
        <begin position="1"/>
        <end position="77"/>
    </location>
</feature>
<evidence type="ECO:0000313" key="2">
    <source>
        <dbReference type="EMBL" id="MDW9253938.1"/>
    </source>
</evidence>
<organism evidence="2 3">
    <name type="scientific">Burkholderia thailandensis</name>
    <dbReference type="NCBI Taxonomy" id="57975"/>
    <lineage>
        <taxon>Bacteria</taxon>
        <taxon>Pseudomonadati</taxon>
        <taxon>Pseudomonadota</taxon>
        <taxon>Betaproteobacteria</taxon>
        <taxon>Burkholderiales</taxon>
        <taxon>Burkholderiaceae</taxon>
        <taxon>Burkholderia</taxon>
        <taxon>pseudomallei group</taxon>
    </lineage>
</organism>
<gene>
    <name evidence="2" type="ORF">C7S16_1089</name>
</gene>
<dbReference type="Proteomes" id="UP001272137">
    <property type="component" value="Unassembled WGS sequence"/>
</dbReference>
<feature type="compositionally biased region" description="Gly residues" evidence="1">
    <location>
        <begin position="1"/>
        <end position="17"/>
    </location>
</feature>
<comment type="caution">
    <text evidence="2">The sequence shown here is derived from an EMBL/GenBank/DDBJ whole genome shotgun (WGS) entry which is preliminary data.</text>
</comment>